<reference evidence="2 3" key="1">
    <citation type="submission" date="2023-09" db="EMBL/GenBank/DDBJ databases">
        <title>Novel taxa isolated from Blanes Bay.</title>
        <authorList>
            <person name="Rey-Velasco X."/>
            <person name="Lucena T."/>
        </authorList>
    </citation>
    <scope>NUCLEOTIDE SEQUENCE [LARGE SCALE GENOMIC DNA]</scope>
    <source>
        <strain evidence="2 3">S334</strain>
    </source>
</reference>
<accession>A0ABU3L7C1</accession>
<proteinExistence type="predicted"/>
<dbReference type="EMBL" id="JAVTTP010000001">
    <property type="protein sequence ID" value="MDT7829118.1"/>
    <property type="molecule type" value="Genomic_DNA"/>
</dbReference>
<gene>
    <name evidence="2" type="ORF">RQM65_10620</name>
</gene>
<keyword evidence="1" id="KW-0812">Transmembrane</keyword>
<evidence type="ECO:0000256" key="1">
    <source>
        <dbReference type="SAM" id="Phobius"/>
    </source>
</evidence>
<evidence type="ECO:0000313" key="3">
    <source>
        <dbReference type="Proteomes" id="UP001250656"/>
    </source>
</evidence>
<protein>
    <submittedName>
        <fullName evidence="2">Uncharacterized protein</fullName>
    </submittedName>
</protein>
<feature type="transmembrane region" description="Helical" evidence="1">
    <location>
        <begin position="76"/>
        <end position="95"/>
    </location>
</feature>
<sequence length="159" mass="18673">MKITQKILWLTLVILPWIVRGQPELNSDAGESFTWNWSLYAFCLMGCILQEVIYWYELRHDIAKSDLPIKLFSKTYWTITIIAVLFFSIASYFYFAEYAGLTFQNLTKEFFTVIVFSAGFPRLFKSAVTAVKSPRLATRAVRQTPKKFTWRTYFMVNDN</sequence>
<name>A0ABU3L7C1_9FLAO</name>
<feature type="transmembrane region" description="Helical" evidence="1">
    <location>
        <begin position="37"/>
        <end position="56"/>
    </location>
</feature>
<evidence type="ECO:0000313" key="2">
    <source>
        <dbReference type="EMBL" id="MDT7829118.1"/>
    </source>
</evidence>
<dbReference type="Proteomes" id="UP001250656">
    <property type="component" value="Unassembled WGS sequence"/>
</dbReference>
<feature type="transmembrane region" description="Helical" evidence="1">
    <location>
        <begin position="110"/>
        <end position="131"/>
    </location>
</feature>
<keyword evidence="3" id="KW-1185">Reference proteome</keyword>
<comment type="caution">
    <text evidence="2">The sequence shown here is derived from an EMBL/GenBank/DDBJ whole genome shotgun (WGS) entry which is preliminary data.</text>
</comment>
<dbReference type="RefSeq" id="WP_314014844.1">
    <property type="nucleotide sequence ID" value="NZ_JAVTTP010000001.1"/>
</dbReference>
<organism evidence="2 3">
    <name type="scientific">Pricia mediterranea</name>
    <dbReference type="NCBI Taxonomy" id="3076079"/>
    <lineage>
        <taxon>Bacteria</taxon>
        <taxon>Pseudomonadati</taxon>
        <taxon>Bacteroidota</taxon>
        <taxon>Flavobacteriia</taxon>
        <taxon>Flavobacteriales</taxon>
        <taxon>Flavobacteriaceae</taxon>
        <taxon>Pricia</taxon>
    </lineage>
</organism>
<keyword evidence="1" id="KW-0472">Membrane</keyword>
<keyword evidence="1" id="KW-1133">Transmembrane helix</keyword>